<dbReference type="AlphaFoldDB" id="A0A0J1HJP9"/>
<dbReference type="Proteomes" id="UP000035904">
    <property type="component" value="Unassembled WGS sequence"/>
</dbReference>
<dbReference type="PATRIC" id="fig|1392.242.peg.4992"/>
<organism evidence="1 2">
    <name type="scientific">Bacillus anthracis</name>
    <name type="common">anthrax bacterium</name>
    <dbReference type="NCBI Taxonomy" id="1392"/>
    <lineage>
        <taxon>Bacteria</taxon>
        <taxon>Bacillati</taxon>
        <taxon>Bacillota</taxon>
        <taxon>Bacilli</taxon>
        <taxon>Bacillales</taxon>
        <taxon>Bacillaceae</taxon>
        <taxon>Bacillus</taxon>
        <taxon>Bacillus cereus group</taxon>
    </lineage>
</organism>
<protein>
    <submittedName>
        <fullName evidence="1">Replication protein</fullName>
    </submittedName>
</protein>
<proteinExistence type="predicted"/>
<dbReference type="EMBL" id="LDPG01000045">
    <property type="protein sequence ID" value="KLV13981.1"/>
    <property type="molecule type" value="Genomic_DNA"/>
</dbReference>
<name>A0A0J1HJP9_BACAN</name>
<reference evidence="1 2" key="1">
    <citation type="submission" date="2015-05" db="EMBL/GenBank/DDBJ databases">
        <title>Whole genome sequence and identification of bacterial endophytes from Costus igneus.</title>
        <authorList>
            <person name="Lee Y.P."/>
            <person name="Gan H.M."/>
            <person name="Eng W."/>
            <person name="Wheatley M.S."/>
            <person name="Caraballo A."/>
            <person name="Polter S."/>
            <person name="Savka M.A."/>
            <person name="Hudson A.O."/>
        </authorList>
    </citation>
    <scope>NUCLEOTIDE SEQUENCE [LARGE SCALE GENOMIC DNA]</scope>
    <source>
        <strain evidence="1 2">RIT375</strain>
    </source>
</reference>
<evidence type="ECO:0000313" key="1">
    <source>
        <dbReference type="EMBL" id="KLV13981.1"/>
    </source>
</evidence>
<comment type="caution">
    <text evidence="1">The sequence shown here is derived from an EMBL/GenBank/DDBJ whole genome shotgun (WGS) entry which is preliminary data.</text>
</comment>
<sequence>MTKKIIDFGQAEKKAKERDSKINSIYEKLEGSGGLSEEERVIMLQVLSKMSGGEEYFIGKKKKPTDRVRFVQMITENIDYLCEIGYLTQPEKAFLFDISRFLEFKSNVIVEKNEDDDIKPNTASPSYLAKKLGKTRTSISKMMNELLEKGVLGVAETGVITEDGRACSARTWFVNPNILCNSPKDDIDRATQQIFSKALRNIKIEGNKKKHKLPIYLF</sequence>
<gene>
    <name evidence="1" type="ORF">ABW01_29355</name>
</gene>
<dbReference type="RefSeq" id="WP_000162380.1">
    <property type="nucleotide sequence ID" value="NZ_JARLEM010000020.1"/>
</dbReference>
<evidence type="ECO:0000313" key="2">
    <source>
        <dbReference type="Proteomes" id="UP000035904"/>
    </source>
</evidence>
<accession>A0A0J1HJP9</accession>